<protein>
    <submittedName>
        <fullName evidence="3">Unannotated protein</fullName>
    </submittedName>
</protein>
<accession>A0A6J7AQ36</accession>
<dbReference type="Gene3D" id="3.40.50.2000">
    <property type="entry name" value="Glycogen Phosphorylase B"/>
    <property type="match status" value="2"/>
</dbReference>
<dbReference type="Pfam" id="PF13439">
    <property type="entry name" value="Glyco_transf_4"/>
    <property type="match status" value="1"/>
</dbReference>
<sequence length="392" mass="42180">MGRHGGHIVPYGPRVRIAHVSDCYLPRTGGIESQVRALAMAQVAAGDEVRVITATPGHRVSPSRSEILDGQEIDGIRVHRVAMRVPFDLPIHLRTRAHVADLLTANAVDVVHVHAGVISPFAWGALRATHELKMPTLVTVHSMWGPLARPGFKATYEIGRLSRWGMQVSAVSRTAADRISAAIPGLGEVLVVPNGIDPSAWQIEHAVRDDSELRVVTVMRLAPRKRIIPLLRIIAHARQSDERIYLTVIGDGPDRSRAEKFARDHGLAEAVTFTGRLDNAGIRSVFAVSDVFIQPSVRESFGLAALEARSAGLPVVARAGTGTTQFISDGVEGLIAADDAGSAAALIRLARDRELLNSLSAHNASTAPSQTWPAVLEQVRVGYAEALKRIGK</sequence>
<dbReference type="InterPro" id="IPR001296">
    <property type="entry name" value="Glyco_trans_1"/>
</dbReference>
<evidence type="ECO:0000259" key="1">
    <source>
        <dbReference type="Pfam" id="PF00534"/>
    </source>
</evidence>
<evidence type="ECO:0000259" key="2">
    <source>
        <dbReference type="Pfam" id="PF13439"/>
    </source>
</evidence>
<organism evidence="3">
    <name type="scientific">freshwater metagenome</name>
    <dbReference type="NCBI Taxonomy" id="449393"/>
    <lineage>
        <taxon>unclassified sequences</taxon>
        <taxon>metagenomes</taxon>
        <taxon>ecological metagenomes</taxon>
    </lineage>
</organism>
<gene>
    <name evidence="3" type="ORF">UFOPK3204_01401</name>
</gene>
<dbReference type="InterPro" id="IPR028098">
    <property type="entry name" value="Glyco_trans_4-like_N"/>
</dbReference>
<dbReference type="AlphaFoldDB" id="A0A6J7AQ36"/>
<reference evidence="3" key="1">
    <citation type="submission" date="2020-05" db="EMBL/GenBank/DDBJ databases">
        <authorList>
            <person name="Chiriac C."/>
            <person name="Salcher M."/>
            <person name="Ghai R."/>
            <person name="Kavagutti S V."/>
        </authorList>
    </citation>
    <scope>NUCLEOTIDE SEQUENCE</scope>
</reference>
<proteinExistence type="predicted"/>
<dbReference type="GO" id="GO:0016758">
    <property type="term" value="F:hexosyltransferase activity"/>
    <property type="evidence" value="ECO:0007669"/>
    <property type="project" value="TreeGrafter"/>
</dbReference>
<dbReference type="SUPFAM" id="SSF53756">
    <property type="entry name" value="UDP-Glycosyltransferase/glycogen phosphorylase"/>
    <property type="match status" value="1"/>
</dbReference>
<dbReference type="Pfam" id="PF00534">
    <property type="entry name" value="Glycos_transf_1"/>
    <property type="match status" value="1"/>
</dbReference>
<dbReference type="PANTHER" id="PTHR45947:SF3">
    <property type="entry name" value="SULFOQUINOVOSYL TRANSFERASE SQD2"/>
    <property type="match status" value="1"/>
</dbReference>
<evidence type="ECO:0000313" key="3">
    <source>
        <dbReference type="EMBL" id="CAB4834109.1"/>
    </source>
</evidence>
<name>A0A6J7AQ36_9ZZZZ</name>
<feature type="domain" description="Glycosyl transferase family 1" evidence="1">
    <location>
        <begin position="209"/>
        <end position="360"/>
    </location>
</feature>
<feature type="domain" description="Glycosyltransferase subfamily 4-like N-terminal" evidence="2">
    <location>
        <begin position="29"/>
        <end position="199"/>
    </location>
</feature>
<dbReference type="EMBL" id="CAFABK010000079">
    <property type="protein sequence ID" value="CAB4834109.1"/>
    <property type="molecule type" value="Genomic_DNA"/>
</dbReference>
<dbReference type="PANTHER" id="PTHR45947">
    <property type="entry name" value="SULFOQUINOVOSYL TRANSFERASE SQD2"/>
    <property type="match status" value="1"/>
</dbReference>
<dbReference type="InterPro" id="IPR050194">
    <property type="entry name" value="Glycosyltransferase_grp1"/>
</dbReference>